<dbReference type="Pfam" id="PF02608">
    <property type="entry name" value="Bmp"/>
    <property type="match status" value="1"/>
</dbReference>
<evidence type="ECO:0000313" key="5">
    <source>
        <dbReference type="Proteomes" id="UP000614287"/>
    </source>
</evidence>
<protein>
    <submittedName>
        <fullName evidence="4">BMP family ABC transporter substrate-binding protein</fullName>
    </submittedName>
</protein>
<comment type="caution">
    <text evidence="4">The sequence shown here is derived from an EMBL/GenBank/DDBJ whole genome shotgun (WGS) entry which is preliminary data.</text>
</comment>
<name>A0A8J3FZ69_9BURK</name>
<sequence>MFLKKSFGWTAALATALTLAACGGGAKKEEAKPADTHPTAATSAAKEVKVGFVYVGPVGDGGWTFAHDNGRKAMIANLEKEGIKVTTTQVESVKEGADAERVIRDLATKGNQIIFTTSFGYMDPTLKVAQSMPNVKFYHATGYKNAPNMGTYEARTYEGAYLAGVVAGKMTKSNTLGFVGSIQIPEVIRNINAFTLGAKSVNPAIKTKVVFTGSWFDMTKEKQAAESLIGQGADVLMQNTDSPAVLKTAEEKGKFAFGWNSDMSAYGPKAHLGSSIINWGDYYTWAVKNALSDKFDNTNKWNGVADKWIDLTAIGGMVPADVKTLVETKKAELTKGGKVFVGPLKDQTGKEIVAKDAAMTDEELLKMSWLVEGVEAKLK</sequence>
<dbReference type="RefSeq" id="WP_189492692.1">
    <property type="nucleotide sequence ID" value="NZ_BMZG01000005.1"/>
</dbReference>
<dbReference type="Gene3D" id="3.40.50.2300">
    <property type="match status" value="2"/>
</dbReference>
<reference evidence="4" key="2">
    <citation type="submission" date="2020-09" db="EMBL/GenBank/DDBJ databases">
        <authorList>
            <person name="Sun Q."/>
            <person name="Kim S."/>
        </authorList>
    </citation>
    <scope>NUCLEOTIDE SEQUENCE</scope>
    <source>
        <strain evidence="4">KCTC 32501</strain>
    </source>
</reference>
<evidence type="ECO:0000256" key="2">
    <source>
        <dbReference type="SAM" id="SignalP"/>
    </source>
</evidence>
<evidence type="ECO:0000259" key="3">
    <source>
        <dbReference type="Pfam" id="PF02608"/>
    </source>
</evidence>
<dbReference type="CDD" id="cd19963">
    <property type="entry name" value="PBP1_BMP-like"/>
    <property type="match status" value="1"/>
</dbReference>
<gene>
    <name evidence="4" type="ORF">GCM10009007_10520</name>
</gene>
<evidence type="ECO:0000313" key="4">
    <source>
        <dbReference type="EMBL" id="GHA71570.1"/>
    </source>
</evidence>
<feature type="domain" description="ABC transporter substrate-binding protein PnrA-like" evidence="3">
    <location>
        <begin position="48"/>
        <end position="313"/>
    </location>
</feature>
<dbReference type="AlphaFoldDB" id="A0A8J3FZ69"/>
<keyword evidence="1 2" id="KW-0732">Signal</keyword>
<keyword evidence="5" id="KW-1185">Reference proteome</keyword>
<dbReference type="InterPro" id="IPR052910">
    <property type="entry name" value="ABC-Purine-Binding"/>
</dbReference>
<dbReference type="PROSITE" id="PS51257">
    <property type="entry name" value="PROKAR_LIPOPROTEIN"/>
    <property type="match status" value="1"/>
</dbReference>
<dbReference type="PANTHER" id="PTHR43208">
    <property type="entry name" value="ABC TRANSPORTER SUBSTRATE-BINDING PROTEIN"/>
    <property type="match status" value="1"/>
</dbReference>
<dbReference type="EMBL" id="BMZG01000005">
    <property type="protein sequence ID" value="GHA71570.1"/>
    <property type="molecule type" value="Genomic_DNA"/>
</dbReference>
<dbReference type="PANTHER" id="PTHR43208:SF1">
    <property type="entry name" value="ABC TRANSPORTER SUBSTRATE-BINDING PROTEIN"/>
    <property type="match status" value="1"/>
</dbReference>
<proteinExistence type="predicted"/>
<organism evidence="4 5">
    <name type="scientific">Formosimonas limnophila</name>
    <dbReference type="NCBI Taxonomy" id="1384487"/>
    <lineage>
        <taxon>Bacteria</taxon>
        <taxon>Pseudomonadati</taxon>
        <taxon>Pseudomonadota</taxon>
        <taxon>Betaproteobacteria</taxon>
        <taxon>Burkholderiales</taxon>
        <taxon>Burkholderiaceae</taxon>
        <taxon>Formosimonas</taxon>
    </lineage>
</organism>
<evidence type="ECO:0000256" key="1">
    <source>
        <dbReference type="ARBA" id="ARBA00022729"/>
    </source>
</evidence>
<feature type="chain" id="PRO_5035192963" evidence="2">
    <location>
        <begin position="21"/>
        <end position="379"/>
    </location>
</feature>
<dbReference type="Proteomes" id="UP000614287">
    <property type="component" value="Unassembled WGS sequence"/>
</dbReference>
<dbReference type="InterPro" id="IPR003760">
    <property type="entry name" value="PnrA-like"/>
</dbReference>
<accession>A0A8J3FZ69</accession>
<dbReference type="GO" id="GO:0005886">
    <property type="term" value="C:plasma membrane"/>
    <property type="evidence" value="ECO:0007669"/>
    <property type="project" value="InterPro"/>
</dbReference>
<reference evidence="4" key="1">
    <citation type="journal article" date="2014" name="Int. J. Syst. Evol. Microbiol.">
        <title>Complete genome sequence of Corynebacterium casei LMG S-19264T (=DSM 44701T), isolated from a smear-ripened cheese.</title>
        <authorList>
            <consortium name="US DOE Joint Genome Institute (JGI-PGF)"/>
            <person name="Walter F."/>
            <person name="Albersmeier A."/>
            <person name="Kalinowski J."/>
            <person name="Ruckert C."/>
        </authorList>
    </citation>
    <scope>NUCLEOTIDE SEQUENCE</scope>
    <source>
        <strain evidence="4">KCTC 32501</strain>
    </source>
</reference>
<feature type="signal peptide" evidence="2">
    <location>
        <begin position="1"/>
        <end position="20"/>
    </location>
</feature>